<gene>
    <name evidence="1" type="ORF">H9826_08515</name>
</gene>
<sequence length="70" mass="8103">MEFTIGICDDLEEERLALANMIRTYAQKRGKSVRLRLFSSGMELLDSAPEPGGFRFFFWIFLCPINQGLR</sequence>
<accession>A0A9D1Z555</accession>
<name>A0A9D1Z555_9FIRM</name>
<dbReference type="EMBL" id="DXCX01000087">
    <property type="protein sequence ID" value="HIY73997.1"/>
    <property type="molecule type" value="Genomic_DNA"/>
</dbReference>
<comment type="caution">
    <text evidence="1">The sequence shown here is derived from an EMBL/GenBank/DDBJ whole genome shotgun (WGS) entry which is preliminary data.</text>
</comment>
<organism evidence="1 2">
    <name type="scientific">Candidatus Intestinimonas merdavium</name>
    <dbReference type="NCBI Taxonomy" id="2838622"/>
    <lineage>
        <taxon>Bacteria</taxon>
        <taxon>Bacillati</taxon>
        <taxon>Bacillota</taxon>
        <taxon>Clostridia</taxon>
        <taxon>Eubacteriales</taxon>
        <taxon>Intestinimonas</taxon>
    </lineage>
</organism>
<dbReference type="AlphaFoldDB" id="A0A9D1Z555"/>
<reference evidence="1" key="1">
    <citation type="journal article" date="2021" name="PeerJ">
        <title>Extensive microbial diversity within the chicken gut microbiome revealed by metagenomics and culture.</title>
        <authorList>
            <person name="Gilroy R."/>
            <person name="Ravi A."/>
            <person name="Getino M."/>
            <person name="Pursley I."/>
            <person name="Horton D.L."/>
            <person name="Alikhan N.F."/>
            <person name="Baker D."/>
            <person name="Gharbi K."/>
            <person name="Hall N."/>
            <person name="Watson M."/>
            <person name="Adriaenssens E.M."/>
            <person name="Foster-Nyarko E."/>
            <person name="Jarju S."/>
            <person name="Secka A."/>
            <person name="Antonio M."/>
            <person name="Oren A."/>
            <person name="Chaudhuri R.R."/>
            <person name="La Ragione R."/>
            <person name="Hildebrand F."/>
            <person name="Pallen M.J."/>
        </authorList>
    </citation>
    <scope>NUCLEOTIDE SEQUENCE</scope>
    <source>
        <strain evidence="1">CHK33-7979</strain>
    </source>
</reference>
<proteinExistence type="predicted"/>
<evidence type="ECO:0000313" key="2">
    <source>
        <dbReference type="Proteomes" id="UP000886824"/>
    </source>
</evidence>
<protein>
    <submittedName>
        <fullName evidence="1">Uncharacterized protein</fullName>
    </submittedName>
</protein>
<evidence type="ECO:0000313" key="1">
    <source>
        <dbReference type="EMBL" id="HIY73997.1"/>
    </source>
</evidence>
<reference evidence="1" key="2">
    <citation type="submission" date="2021-04" db="EMBL/GenBank/DDBJ databases">
        <authorList>
            <person name="Gilroy R."/>
        </authorList>
    </citation>
    <scope>NUCLEOTIDE SEQUENCE</scope>
    <source>
        <strain evidence="1">CHK33-7979</strain>
    </source>
</reference>
<dbReference type="Proteomes" id="UP000886824">
    <property type="component" value="Unassembled WGS sequence"/>
</dbReference>